<keyword evidence="7" id="KW-1185">Reference proteome</keyword>
<evidence type="ECO:0000259" key="5">
    <source>
        <dbReference type="Pfam" id="PF02631"/>
    </source>
</evidence>
<dbReference type="InterPro" id="IPR053924">
    <property type="entry name" value="RecX_HTH_2nd"/>
</dbReference>
<sequence>MTGQARKKPRPPLDRESLEQLALFYVGRYATTRAKLRSYLARKLRERGWVGKRPPAIEALAEKFSELGYIDDAAFAASRAASLGRRGYGARRVEQALYAAGIEEADGADARGIAADQAWDAALAFVRKRRFGPYASQSFDPDRKRKALAAMIRAGHPYELARKFIDRDPGDFPERDA</sequence>
<dbReference type="Pfam" id="PF02631">
    <property type="entry name" value="RecX_HTH2"/>
    <property type="match status" value="1"/>
</dbReference>
<dbReference type="Gene3D" id="1.10.10.10">
    <property type="entry name" value="Winged helix-like DNA-binding domain superfamily/Winged helix DNA-binding domain"/>
    <property type="match status" value="1"/>
</dbReference>
<reference evidence="6 7" key="1">
    <citation type="submission" date="2018-07" db="EMBL/GenBank/DDBJ databases">
        <title>Genomic Encyclopedia of Type Strains, Phase IV (KMG-IV): sequencing the most valuable type-strain genomes for metagenomic binning, comparative biology and taxonomic classification.</title>
        <authorList>
            <person name="Goeker M."/>
        </authorList>
    </citation>
    <scope>NUCLEOTIDE SEQUENCE [LARGE SCALE GENOMIC DNA]</scope>
    <source>
        <strain evidence="6 7">DSM 26725</strain>
    </source>
</reference>
<dbReference type="Proteomes" id="UP000256310">
    <property type="component" value="Unassembled WGS sequence"/>
</dbReference>
<proteinExistence type="inferred from homology"/>
<protein>
    <recommendedName>
        <fullName evidence="3">Regulatory protein RecX</fullName>
    </recommendedName>
</protein>
<comment type="caution">
    <text evidence="6">The sequence shown here is derived from an EMBL/GenBank/DDBJ whole genome shotgun (WGS) entry which is preliminary data.</text>
</comment>
<evidence type="ECO:0000256" key="4">
    <source>
        <dbReference type="ARBA" id="ARBA00022490"/>
    </source>
</evidence>
<organism evidence="6 7">
    <name type="scientific">Parasphingopyxis lamellibrachiae</name>
    <dbReference type="NCBI Taxonomy" id="680125"/>
    <lineage>
        <taxon>Bacteria</taxon>
        <taxon>Pseudomonadati</taxon>
        <taxon>Pseudomonadota</taxon>
        <taxon>Alphaproteobacteria</taxon>
        <taxon>Sphingomonadales</taxon>
        <taxon>Sphingomonadaceae</taxon>
        <taxon>Parasphingopyxis</taxon>
    </lineage>
</organism>
<comment type="similarity">
    <text evidence="2">Belongs to the RecX family.</text>
</comment>
<evidence type="ECO:0000313" key="7">
    <source>
        <dbReference type="Proteomes" id="UP000256310"/>
    </source>
</evidence>
<evidence type="ECO:0000313" key="6">
    <source>
        <dbReference type="EMBL" id="RED15043.1"/>
    </source>
</evidence>
<name>A0A3D9FBE4_9SPHN</name>
<comment type="subcellular location">
    <subcellularLocation>
        <location evidence="1">Cytoplasm</location>
    </subcellularLocation>
</comment>
<keyword evidence="4" id="KW-0963">Cytoplasm</keyword>
<evidence type="ECO:0000256" key="2">
    <source>
        <dbReference type="ARBA" id="ARBA00009695"/>
    </source>
</evidence>
<evidence type="ECO:0000256" key="3">
    <source>
        <dbReference type="ARBA" id="ARBA00018111"/>
    </source>
</evidence>
<feature type="domain" description="RecX second three-helical" evidence="5">
    <location>
        <begin position="71"/>
        <end position="106"/>
    </location>
</feature>
<gene>
    <name evidence="6" type="ORF">DFR46_0028</name>
</gene>
<dbReference type="EMBL" id="QRDP01000004">
    <property type="protein sequence ID" value="RED15043.1"/>
    <property type="molecule type" value="Genomic_DNA"/>
</dbReference>
<dbReference type="RefSeq" id="WP_245953568.1">
    <property type="nucleotide sequence ID" value="NZ_QRDP01000004.1"/>
</dbReference>
<evidence type="ECO:0000256" key="1">
    <source>
        <dbReference type="ARBA" id="ARBA00004496"/>
    </source>
</evidence>
<dbReference type="AlphaFoldDB" id="A0A3D9FBE4"/>
<dbReference type="InterPro" id="IPR036388">
    <property type="entry name" value="WH-like_DNA-bd_sf"/>
</dbReference>
<dbReference type="GO" id="GO:0005737">
    <property type="term" value="C:cytoplasm"/>
    <property type="evidence" value="ECO:0007669"/>
    <property type="project" value="UniProtKB-SubCell"/>
</dbReference>
<accession>A0A3D9FBE4</accession>